<name>D4IMI3_9BACT</name>
<evidence type="ECO:0000313" key="3">
    <source>
        <dbReference type="Proteomes" id="UP000008794"/>
    </source>
</evidence>
<reference evidence="2 3" key="1">
    <citation type="submission" date="2010-03" db="EMBL/GenBank/DDBJ databases">
        <title>The genome sequence of Alistipes shahii WAL 8301.</title>
        <authorList>
            <consortium name="metaHIT consortium -- http://www.metahit.eu/"/>
            <person name="Pajon A."/>
            <person name="Turner K."/>
            <person name="Parkhill J."/>
        </authorList>
    </citation>
    <scope>NUCLEOTIDE SEQUENCE [LARGE SCALE GENOMIC DNA]</scope>
    <source>
        <strain evidence="2 3">WAL 8301</strain>
    </source>
</reference>
<dbReference type="GO" id="GO:0032259">
    <property type="term" value="P:methylation"/>
    <property type="evidence" value="ECO:0007669"/>
    <property type="project" value="UniProtKB-KW"/>
</dbReference>
<dbReference type="InterPro" id="IPR029063">
    <property type="entry name" value="SAM-dependent_MTases_sf"/>
</dbReference>
<reference evidence="2 3" key="2">
    <citation type="submission" date="2010-03" db="EMBL/GenBank/DDBJ databases">
        <authorList>
            <person name="Pajon A."/>
        </authorList>
    </citation>
    <scope>NUCLEOTIDE SEQUENCE [LARGE SCALE GENOMIC DNA]</scope>
    <source>
        <strain evidence="2 3">WAL 8301</strain>
    </source>
</reference>
<proteinExistence type="predicted"/>
<gene>
    <name evidence="2" type="ORF">AL1_17640</name>
</gene>
<dbReference type="EMBL" id="FP929032">
    <property type="protein sequence ID" value="CBK64145.1"/>
    <property type="molecule type" value="Genomic_DNA"/>
</dbReference>
<keyword evidence="2" id="KW-0830">Ubiquinone</keyword>
<evidence type="ECO:0000313" key="2">
    <source>
        <dbReference type="EMBL" id="CBK64145.1"/>
    </source>
</evidence>
<dbReference type="CDD" id="cd02440">
    <property type="entry name" value="AdoMet_MTases"/>
    <property type="match status" value="1"/>
</dbReference>
<dbReference type="Proteomes" id="UP000008794">
    <property type="component" value="Chromosome"/>
</dbReference>
<dbReference type="Pfam" id="PF08241">
    <property type="entry name" value="Methyltransf_11"/>
    <property type="match status" value="1"/>
</dbReference>
<dbReference type="GO" id="GO:0008757">
    <property type="term" value="F:S-adenosylmethionine-dependent methyltransferase activity"/>
    <property type="evidence" value="ECO:0007669"/>
    <property type="project" value="InterPro"/>
</dbReference>
<dbReference type="KEGG" id="ash:AL1_17640"/>
<dbReference type="HOGENOM" id="CLU_071512_0_0_10"/>
<feature type="domain" description="Methyltransferase type 11" evidence="1">
    <location>
        <begin position="132"/>
        <end position="179"/>
    </location>
</feature>
<protein>
    <submittedName>
        <fullName evidence="2">Methylase involved in ubiquinone/menaquinone biosynthesis</fullName>
    </submittedName>
</protein>
<dbReference type="PATRIC" id="fig|717959.3.peg.216"/>
<dbReference type="InterPro" id="IPR013216">
    <property type="entry name" value="Methyltransf_11"/>
</dbReference>
<dbReference type="AlphaFoldDB" id="D4IMI3"/>
<keyword evidence="3" id="KW-1185">Reference proteome</keyword>
<dbReference type="SUPFAM" id="SSF53335">
    <property type="entry name" value="S-adenosyl-L-methionine-dependent methyltransferases"/>
    <property type="match status" value="1"/>
</dbReference>
<dbReference type="Gene3D" id="3.40.50.150">
    <property type="entry name" value="Vaccinia Virus protein VP39"/>
    <property type="match status" value="1"/>
</dbReference>
<organism evidence="2 3">
    <name type="scientific">Alistipes shahii WAL 8301</name>
    <dbReference type="NCBI Taxonomy" id="717959"/>
    <lineage>
        <taxon>Bacteria</taxon>
        <taxon>Pseudomonadati</taxon>
        <taxon>Bacteroidota</taxon>
        <taxon>Bacteroidia</taxon>
        <taxon>Bacteroidales</taxon>
        <taxon>Rikenellaceae</taxon>
        <taxon>Alistipes</taxon>
    </lineage>
</organism>
<sequence length="261" mass="30263">MIKQLIKFSLNHIPRPVLQRIAGWAVPVAGLFYKYRRRGGVECPVCGAKYRKFLPYGYVQPRPNALCPKCLSLERHRLLWLYLTRETDLLTAFPRTLHIAPEVCIMRHLKPHFKSHPGQYVTADLESPLADLHFDVQQIPLADGSVDVVICNHIMEHVADDRRAMRELHRVLKPGGWGIVLSPVDRDYEQTYEDDSITDPDERTRIFGQYDHRRIYGADYADRLRQAGFQVADIDYAATFTEAERRLYALPADHMYVVYKV</sequence>
<evidence type="ECO:0000259" key="1">
    <source>
        <dbReference type="Pfam" id="PF08241"/>
    </source>
</evidence>
<dbReference type="STRING" id="717959.AL1_17640"/>
<accession>D4IMI3</accession>
<keyword evidence="2" id="KW-0808">Transferase</keyword>
<keyword evidence="2" id="KW-0489">Methyltransferase</keyword>